<evidence type="ECO:0000313" key="8">
    <source>
        <dbReference type="Proteomes" id="UP000291613"/>
    </source>
</evidence>
<dbReference type="InterPro" id="IPR023214">
    <property type="entry name" value="HAD_sf"/>
</dbReference>
<keyword evidence="3 6" id="KW-0812">Transmembrane</keyword>
<dbReference type="Gene3D" id="1.10.357.140">
    <property type="entry name" value="UbiA prenyltransferase"/>
    <property type="match status" value="1"/>
</dbReference>
<evidence type="ECO:0000313" key="7">
    <source>
        <dbReference type="EMBL" id="TBN52542.1"/>
    </source>
</evidence>
<dbReference type="NCBIfam" id="NF006088">
    <property type="entry name" value="PRK08238.1"/>
    <property type="match status" value="1"/>
</dbReference>
<dbReference type="RefSeq" id="WP_131003774.1">
    <property type="nucleotide sequence ID" value="NZ_JBHSZR010000013.1"/>
</dbReference>
<evidence type="ECO:0000256" key="1">
    <source>
        <dbReference type="ARBA" id="ARBA00004141"/>
    </source>
</evidence>
<dbReference type="EMBL" id="SIUB01000005">
    <property type="protein sequence ID" value="TBN52542.1"/>
    <property type="molecule type" value="Genomic_DNA"/>
</dbReference>
<evidence type="ECO:0000256" key="6">
    <source>
        <dbReference type="SAM" id="Phobius"/>
    </source>
</evidence>
<sequence>MTLATLPVETAAPPRARENASPLVVDLDGALARSDLVAEAALAYLRSSPLHLFTLLFWLVTGGREGLRRKLAARVEIDGAHLPLNAELVALLERERAGGRAVYLATSADAPFAAGVAGRLGFVDGVIASDGASDFTAERRARALSQRFPEGFAYAGSGRADLAVWRAASESVVVGASSSVRKASEAIRPAATVVARKRVSFRAVLKAARVHQWAKNGLVFVPMVLGGRAFDPSAWAVVGAGFLCLGVLASATYLLNDLWDIEDDRRHWSKRERAFASGRLPITAGLVAAPLGISIALGGAALIGPAAFASLVCYLVITLAYSFRLKKVAVLDVFTLASLFTLRLVIGIALAQVMASPWLLVFSMFVFSSLSFAKRHTEMVRVARSGGNKAAGRGYVAADAPFLIGMGVATGMSAVLVMVLYLINEAFRAGFYATPGFLWTFPCVLFLWLGRVWVLSGRDELNDDPVAFAVKDGPSILLGLVMALAFAAAVTPARYALW</sequence>
<feature type="transmembrane region" description="Helical" evidence="6">
    <location>
        <begin position="355"/>
        <end position="373"/>
    </location>
</feature>
<proteinExistence type="predicted"/>
<keyword evidence="8" id="KW-1185">Reference proteome</keyword>
<evidence type="ECO:0000256" key="5">
    <source>
        <dbReference type="ARBA" id="ARBA00023136"/>
    </source>
</evidence>
<evidence type="ECO:0000256" key="4">
    <source>
        <dbReference type="ARBA" id="ARBA00022989"/>
    </source>
</evidence>
<name>A0A4Q9GGC0_9HYPH</name>
<keyword evidence="2" id="KW-1003">Cell membrane</keyword>
<feature type="transmembrane region" description="Helical" evidence="6">
    <location>
        <begin position="302"/>
        <end position="321"/>
    </location>
</feature>
<dbReference type="CDD" id="cd13963">
    <property type="entry name" value="PT_UbiA_2"/>
    <property type="match status" value="1"/>
</dbReference>
<feature type="transmembrane region" description="Helical" evidence="6">
    <location>
        <begin position="236"/>
        <end position="255"/>
    </location>
</feature>
<keyword evidence="7" id="KW-0808">Transferase</keyword>
<accession>A0A4Q9GGC0</accession>
<gene>
    <name evidence="7" type="ORF">EYR15_11980</name>
</gene>
<dbReference type="Proteomes" id="UP000291613">
    <property type="component" value="Unassembled WGS sequence"/>
</dbReference>
<dbReference type="GO" id="GO:0016765">
    <property type="term" value="F:transferase activity, transferring alkyl or aryl (other than methyl) groups"/>
    <property type="evidence" value="ECO:0007669"/>
    <property type="project" value="InterPro"/>
</dbReference>
<dbReference type="Gene3D" id="3.40.50.1000">
    <property type="entry name" value="HAD superfamily/HAD-like"/>
    <property type="match status" value="1"/>
</dbReference>
<reference evidence="7 8" key="1">
    <citation type="submission" date="2019-02" db="EMBL/GenBank/DDBJ databases">
        <title>Hansschlegelia quercus sp. nov., a novel methylotrophic bacterium from buds of oak (Quercus robur L.).</title>
        <authorList>
            <person name="Agafonova N.V."/>
            <person name="Kaparullina E.N."/>
            <person name="Grouzdev D.S."/>
            <person name="Doronina N.V."/>
        </authorList>
    </citation>
    <scope>NUCLEOTIDE SEQUENCE [LARGE SCALE GENOMIC DNA]</scope>
    <source>
        <strain evidence="7 8">Dub</strain>
    </source>
</reference>
<dbReference type="AlphaFoldDB" id="A0A4Q9GGC0"/>
<protein>
    <submittedName>
        <fullName evidence="7">UbiA family prenyltransferase</fullName>
    </submittedName>
</protein>
<feature type="transmembrane region" description="Helical" evidence="6">
    <location>
        <begin position="429"/>
        <end position="454"/>
    </location>
</feature>
<comment type="subcellular location">
    <subcellularLocation>
        <location evidence="1">Membrane</location>
        <topology evidence="1">Multi-pass membrane protein</topology>
    </subcellularLocation>
</comment>
<dbReference type="SUPFAM" id="SSF56784">
    <property type="entry name" value="HAD-like"/>
    <property type="match status" value="1"/>
</dbReference>
<dbReference type="InterPro" id="IPR036412">
    <property type="entry name" value="HAD-like_sf"/>
</dbReference>
<keyword evidence="5 6" id="KW-0472">Membrane</keyword>
<feature type="transmembrane region" description="Helical" evidence="6">
    <location>
        <begin position="276"/>
        <end position="296"/>
    </location>
</feature>
<dbReference type="Pfam" id="PF01040">
    <property type="entry name" value="UbiA"/>
    <property type="match status" value="1"/>
</dbReference>
<comment type="caution">
    <text evidence="7">The sequence shown here is derived from an EMBL/GenBank/DDBJ whole genome shotgun (WGS) entry which is preliminary data.</text>
</comment>
<keyword evidence="4 6" id="KW-1133">Transmembrane helix</keyword>
<evidence type="ECO:0000256" key="2">
    <source>
        <dbReference type="ARBA" id="ARBA00022475"/>
    </source>
</evidence>
<evidence type="ECO:0000256" key="3">
    <source>
        <dbReference type="ARBA" id="ARBA00022692"/>
    </source>
</evidence>
<dbReference type="InterPro" id="IPR000537">
    <property type="entry name" value="UbiA_prenyltransferase"/>
</dbReference>
<dbReference type="InterPro" id="IPR044878">
    <property type="entry name" value="UbiA_sf"/>
</dbReference>
<organism evidence="7 8">
    <name type="scientific">Hansschlegelia quercus</name>
    <dbReference type="NCBI Taxonomy" id="2528245"/>
    <lineage>
        <taxon>Bacteria</taxon>
        <taxon>Pseudomonadati</taxon>
        <taxon>Pseudomonadota</taxon>
        <taxon>Alphaproteobacteria</taxon>
        <taxon>Hyphomicrobiales</taxon>
        <taxon>Methylopilaceae</taxon>
        <taxon>Hansschlegelia</taxon>
    </lineage>
</organism>
<feature type="transmembrane region" description="Helical" evidence="6">
    <location>
        <begin position="475"/>
        <end position="497"/>
    </location>
</feature>
<dbReference type="GO" id="GO:0016020">
    <property type="term" value="C:membrane"/>
    <property type="evidence" value="ECO:0007669"/>
    <property type="project" value="UniProtKB-SubCell"/>
</dbReference>
<dbReference type="OrthoDB" id="9803632at2"/>
<feature type="transmembrane region" description="Helical" evidence="6">
    <location>
        <begin position="394"/>
        <end position="423"/>
    </location>
</feature>